<dbReference type="GO" id="GO:0005549">
    <property type="term" value="F:odorant binding"/>
    <property type="evidence" value="ECO:0007669"/>
    <property type="project" value="InterPro"/>
</dbReference>
<evidence type="ECO:0000313" key="10">
    <source>
        <dbReference type="EnsemblMetazoa" id="AALB015720-PA"/>
    </source>
</evidence>
<keyword evidence="2" id="KW-1003">Cell membrane</keyword>
<dbReference type="EnsemblMetazoa" id="AALB015720-RA">
    <property type="protein sequence ID" value="AALB015720-PA"/>
    <property type="gene ID" value="AALB015720"/>
</dbReference>
<proteinExistence type="predicted"/>
<dbReference type="RefSeq" id="XP_035778676.1">
    <property type="nucleotide sequence ID" value="XM_035922783.1"/>
</dbReference>
<evidence type="ECO:0000256" key="3">
    <source>
        <dbReference type="ARBA" id="ARBA00022606"/>
    </source>
</evidence>
<dbReference type="GO" id="GO:0005886">
    <property type="term" value="C:plasma membrane"/>
    <property type="evidence" value="ECO:0007669"/>
    <property type="project" value="UniProtKB-SubCell"/>
</dbReference>
<keyword evidence="3" id="KW-0716">Sensory transduction</keyword>
<reference evidence="10 11" key="1">
    <citation type="journal article" date="2017" name="G3 (Bethesda)">
        <title>The Physical Genome Mapping of Anopheles albimanus Corrected Scaffold Misassemblies and Identified Interarm Rearrangements in Genus Anopheles.</title>
        <authorList>
            <person name="Artemov G.N."/>
            <person name="Peery A.N."/>
            <person name="Jiang X."/>
            <person name="Tu Z."/>
            <person name="Stegniy V.N."/>
            <person name="Sharakhova M.V."/>
            <person name="Sharakhov I.V."/>
        </authorList>
    </citation>
    <scope>NUCLEOTIDE SEQUENCE [LARGE SCALE GENOMIC DNA]</scope>
    <source>
        <strain evidence="10 11">ALBI9_A</strain>
    </source>
</reference>
<name>A0A182G0E1_ANOAL</name>
<keyword evidence="7" id="KW-0472">Membrane</keyword>
<evidence type="ECO:0000256" key="8">
    <source>
        <dbReference type="ARBA" id="ARBA00023170"/>
    </source>
</evidence>
<dbReference type="VEuPathDB" id="VectorBase:AALB20_035428"/>
<dbReference type="KEGG" id="aali:118459435"/>
<evidence type="ECO:0000313" key="11">
    <source>
        <dbReference type="Proteomes" id="UP000069272"/>
    </source>
</evidence>
<dbReference type="Proteomes" id="UP000069272">
    <property type="component" value="Chromosome 2L"/>
</dbReference>
<dbReference type="GO" id="GO:0004984">
    <property type="term" value="F:olfactory receptor activity"/>
    <property type="evidence" value="ECO:0007669"/>
    <property type="project" value="InterPro"/>
</dbReference>
<evidence type="ECO:0000256" key="6">
    <source>
        <dbReference type="ARBA" id="ARBA00022989"/>
    </source>
</evidence>
<evidence type="ECO:0000256" key="7">
    <source>
        <dbReference type="ARBA" id="ARBA00023136"/>
    </source>
</evidence>
<evidence type="ECO:0000256" key="5">
    <source>
        <dbReference type="ARBA" id="ARBA00022725"/>
    </source>
</evidence>
<dbReference type="InterPro" id="IPR004117">
    <property type="entry name" value="7tm6_olfct_rcpt"/>
</dbReference>
<dbReference type="PANTHER" id="PTHR21137">
    <property type="entry name" value="ODORANT RECEPTOR"/>
    <property type="match status" value="1"/>
</dbReference>
<keyword evidence="4" id="KW-0812">Transmembrane</keyword>
<organism evidence="10 11">
    <name type="scientific">Anopheles albimanus</name>
    <name type="common">New world malaria mosquito</name>
    <dbReference type="NCBI Taxonomy" id="7167"/>
    <lineage>
        <taxon>Eukaryota</taxon>
        <taxon>Metazoa</taxon>
        <taxon>Ecdysozoa</taxon>
        <taxon>Arthropoda</taxon>
        <taxon>Hexapoda</taxon>
        <taxon>Insecta</taxon>
        <taxon>Pterygota</taxon>
        <taxon>Neoptera</taxon>
        <taxon>Endopterygota</taxon>
        <taxon>Diptera</taxon>
        <taxon>Nematocera</taxon>
        <taxon>Culicoidea</taxon>
        <taxon>Culicidae</taxon>
        <taxon>Anophelinae</taxon>
        <taxon>Anopheles</taxon>
    </lineage>
</organism>
<keyword evidence="9" id="KW-0807">Transducer</keyword>
<dbReference type="AlphaFoldDB" id="A0A182G0E1"/>
<protein>
    <submittedName>
        <fullName evidence="10">Uncharacterized protein</fullName>
    </submittedName>
</protein>
<keyword evidence="8" id="KW-0675">Receptor</keyword>
<evidence type="ECO:0000256" key="4">
    <source>
        <dbReference type="ARBA" id="ARBA00022692"/>
    </source>
</evidence>
<keyword evidence="11" id="KW-1185">Reference proteome</keyword>
<keyword evidence="6" id="KW-1133">Transmembrane helix</keyword>
<comment type="subcellular location">
    <subcellularLocation>
        <location evidence="1">Cell membrane</location>
        <topology evidence="1">Multi-pass membrane protein</topology>
    </subcellularLocation>
</comment>
<dbReference type="STRING" id="7167.A0A182G0E1"/>
<keyword evidence="5" id="KW-0552">Olfaction</keyword>
<dbReference type="Pfam" id="PF02949">
    <property type="entry name" value="7tm_6"/>
    <property type="match status" value="1"/>
</dbReference>
<evidence type="ECO:0000256" key="2">
    <source>
        <dbReference type="ARBA" id="ARBA00022475"/>
    </source>
</evidence>
<dbReference type="PANTHER" id="PTHR21137:SF35">
    <property type="entry name" value="ODORANT RECEPTOR 19A-RELATED"/>
    <property type="match status" value="1"/>
</dbReference>
<dbReference type="VEuPathDB" id="VectorBase:AALB015720"/>
<dbReference type="GO" id="GO:0007165">
    <property type="term" value="P:signal transduction"/>
    <property type="evidence" value="ECO:0007669"/>
    <property type="project" value="UniProtKB-KW"/>
</dbReference>
<evidence type="ECO:0000256" key="9">
    <source>
        <dbReference type="ARBA" id="ARBA00023224"/>
    </source>
</evidence>
<reference evidence="10" key="2">
    <citation type="submission" date="2022-08" db="UniProtKB">
        <authorList>
            <consortium name="EnsemblMetazoa"/>
        </authorList>
    </citation>
    <scope>IDENTIFICATION</scope>
    <source>
        <strain evidence="10">STECLA/ALBI9_A</strain>
    </source>
</reference>
<evidence type="ECO:0000256" key="1">
    <source>
        <dbReference type="ARBA" id="ARBA00004651"/>
    </source>
</evidence>
<dbReference type="OrthoDB" id="7723207at2759"/>
<dbReference type="GeneID" id="118459435"/>
<accession>A0A182G0E1</accession>
<sequence>MVVFAALVDPLEVIPLPLKLFRLMGVSRLYREKIRLYGCMSYVMLFCFIPKLCLGYDTIAQGFRGIAELLFSQNTCLTMMLLPFKFDKFSQLIEELTICTKTVCGDEDYRSILVHLNTMIHKFTKYYFLFTVFIVLAMYTSTISGILFMYYQSGINDQPLPLVLEYRLYGLDVHKNIMHCFAHLLILAPTITVLLFAFTAKAGVLFGLIRHCTTILHIIRLKIDRLNHIGNREKFGSELRQIIQLHQRALKCTDLLEDILMYILLAQFTGCVLIWCCSLYFVMYSGITADGITAVAMVSSFSVETFIFCVFGQELTRKGEAISEAIYATKWYEQPVHIQKMILPIIQKAHRRVGIKAAKFYYVDVNRYGRNLRTAYSFYLLLKDIF</sequence>